<dbReference type="EMBL" id="AUSU01000593">
    <property type="protein sequence ID" value="EPS73023.1"/>
    <property type="molecule type" value="Genomic_DNA"/>
</dbReference>
<dbReference type="Proteomes" id="UP000015453">
    <property type="component" value="Unassembled WGS sequence"/>
</dbReference>
<dbReference type="InterPro" id="IPR025558">
    <property type="entry name" value="DUF4283"/>
</dbReference>
<evidence type="ECO:0000313" key="4">
    <source>
        <dbReference type="Proteomes" id="UP000015453"/>
    </source>
</evidence>
<dbReference type="InterPro" id="IPR040256">
    <property type="entry name" value="At4g02000-like"/>
</dbReference>
<dbReference type="AlphaFoldDB" id="S8EAV4"/>
<dbReference type="PANTHER" id="PTHR31286">
    <property type="entry name" value="GLYCINE-RICH CELL WALL STRUCTURAL PROTEIN 1.8-LIKE"/>
    <property type="match status" value="1"/>
</dbReference>
<protein>
    <recommendedName>
        <fullName evidence="5">DUF4283 domain-containing protein</fullName>
    </recommendedName>
</protein>
<evidence type="ECO:0000259" key="2">
    <source>
        <dbReference type="Pfam" id="PF14392"/>
    </source>
</evidence>
<organism evidence="3 4">
    <name type="scientific">Genlisea aurea</name>
    <dbReference type="NCBI Taxonomy" id="192259"/>
    <lineage>
        <taxon>Eukaryota</taxon>
        <taxon>Viridiplantae</taxon>
        <taxon>Streptophyta</taxon>
        <taxon>Embryophyta</taxon>
        <taxon>Tracheophyta</taxon>
        <taxon>Spermatophyta</taxon>
        <taxon>Magnoliopsida</taxon>
        <taxon>eudicotyledons</taxon>
        <taxon>Gunneridae</taxon>
        <taxon>Pentapetalae</taxon>
        <taxon>asterids</taxon>
        <taxon>lamiids</taxon>
        <taxon>Lamiales</taxon>
        <taxon>Lentibulariaceae</taxon>
        <taxon>Genlisea</taxon>
    </lineage>
</organism>
<dbReference type="PANTHER" id="PTHR31286:SF167">
    <property type="entry name" value="OS09G0268800 PROTEIN"/>
    <property type="match status" value="1"/>
</dbReference>
<evidence type="ECO:0000259" key="1">
    <source>
        <dbReference type="Pfam" id="PF14111"/>
    </source>
</evidence>
<dbReference type="Pfam" id="PF14392">
    <property type="entry name" value="zf-CCHC_4"/>
    <property type="match status" value="1"/>
</dbReference>
<sequence>METELLARFTSISLTEAEISPVVFPDGTGATNEEDTGLYLVWKVLHPRPINPETVSKQMHKAFNPLKELTVKFLGDNKFLFRFEHLGDCLNVEERSPWHFENHLLFLNRVPLGSHAGSVALNPCLFSVQIHNLPFLSFPSGVGDTLGNRIGKFVHAELDAKGRSSIAALRMRVAIDIRKPLIRALQVPDTDGLMVIAAVTYEKLSIICSECGMLDHQLVIV</sequence>
<gene>
    <name evidence="3" type="ORF">M569_01734</name>
</gene>
<reference evidence="3 4" key="1">
    <citation type="journal article" date="2013" name="BMC Genomics">
        <title>The miniature genome of a carnivorous plant Genlisea aurea contains a low number of genes and short non-coding sequences.</title>
        <authorList>
            <person name="Leushkin E.V."/>
            <person name="Sutormin R.A."/>
            <person name="Nabieva E.R."/>
            <person name="Penin A.A."/>
            <person name="Kondrashov A.S."/>
            <person name="Logacheva M.D."/>
        </authorList>
    </citation>
    <scope>NUCLEOTIDE SEQUENCE [LARGE SCALE GENOMIC DNA]</scope>
</reference>
<dbReference type="OrthoDB" id="1695837at2759"/>
<feature type="domain" description="DUF4283" evidence="1">
    <location>
        <begin position="33"/>
        <end position="109"/>
    </location>
</feature>
<evidence type="ECO:0008006" key="5">
    <source>
        <dbReference type="Google" id="ProtNLM"/>
    </source>
</evidence>
<dbReference type="InterPro" id="IPR025836">
    <property type="entry name" value="Zn_knuckle_CX2CX4HX4C"/>
</dbReference>
<feature type="domain" description="Zinc knuckle CX2CX4HX4C" evidence="2">
    <location>
        <begin position="175"/>
        <end position="217"/>
    </location>
</feature>
<keyword evidence="4" id="KW-1185">Reference proteome</keyword>
<dbReference type="Pfam" id="PF14111">
    <property type="entry name" value="DUF4283"/>
    <property type="match status" value="1"/>
</dbReference>
<proteinExistence type="predicted"/>
<comment type="caution">
    <text evidence="3">The sequence shown here is derived from an EMBL/GenBank/DDBJ whole genome shotgun (WGS) entry which is preliminary data.</text>
</comment>
<name>S8EAV4_9LAMI</name>
<evidence type="ECO:0000313" key="3">
    <source>
        <dbReference type="EMBL" id="EPS73023.1"/>
    </source>
</evidence>
<accession>S8EAV4</accession>